<sequence>DQIVDWVRKAIPRLHIQMTFDTLEYLRKGGRIGMAQAFLGSLLKVNPVLTLKDGLVFPVARLRNRPKAIDYLVDFVRSFSRIEAIAIEDVTTPDDLEILAERLKGLVSPENFYHSKVDPVVGVHVGPRVLAACVLEAE</sequence>
<evidence type="ECO:0000313" key="2">
    <source>
        <dbReference type="EMBL" id="GAI19432.1"/>
    </source>
</evidence>
<proteinExistence type="predicted"/>
<dbReference type="AlphaFoldDB" id="X1LJ89"/>
<dbReference type="NCBIfam" id="TIGR00762">
    <property type="entry name" value="DegV"/>
    <property type="match status" value="1"/>
</dbReference>
<dbReference type="InterPro" id="IPR043168">
    <property type="entry name" value="DegV_C"/>
</dbReference>
<dbReference type="PANTHER" id="PTHR33434:SF2">
    <property type="entry name" value="FATTY ACID-BINDING PROTEIN TM_1468"/>
    <property type="match status" value="1"/>
</dbReference>
<feature type="non-terminal residue" evidence="2">
    <location>
        <position position="1"/>
    </location>
</feature>
<gene>
    <name evidence="2" type="ORF">S06H3_34936</name>
</gene>
<evidence type="ECO:0000256" key="1">
    <source>
        <dbReference type="ARBA" id="ARBA00023121"/>
    </source>
</evidence>
<protein>
    <submittedName>
        <fullName evidence="2">Uncharacterized protein</fullName>
    </submittedName>
</protein>
<dbReference type="InterPro" id="IPR050270">
    <property type="entry name" value="DegV_domain_contain"/>
</dbReference>
<dbReference type="GO" id="GO:0008289">
    <property type="term" value="F:lipid binding"/>
    <property type="evidence" value="ECO:0007669"/>
    <property type="project" value="UniProtKB-KW"/>
</dbReference>
<name>X1LJ89_9ZZZZ</name>
<dbReference type="PROSITE" id="PS51482">
    <property type="entry name" value="DEGV"/>
    <property type="match status" value="1"/>
</dbReference>
<comment type="caution">
    <text evidence="2">The sequence shown here is derived from an EMBL/GenBank/DDBJ whole genome shotgun (WGS) entry which is preliminary data.</text>
</comment>
<dbReference type="SUPFAM" id="SSF82549">
    <property type="entry name" value="DAK1/DegV-like"/>
    <property type="match status" value="1"/>
</dbReference>
<dbReference type="PANTHER" id="PTHR33434">
    <property type="entry name" value="DEGV DOMAIN-CONTAINING PROTEIN DR_1986-RELATED"/>
    <property type="match status" value="1"/>
</dbReference>
<dbReference type="InterPro" id="IPR003797">
    <property type="entry name" value="DegV"/>
</dbReference>
<organism evidence="2">
    <name type="scientific">marine sediment metagenome</name>
    <dbReference type="NCBI Taxonomy" id="412755"/>
    <lineage>
        <taxon>unclassified sequences</taxon>
        <taxon>metagenomes</taxon>
        <taxon>ecological metagenomes</taxon>
    </lineage>
</organism>
<reference evidence="2" key="1">
    <citation type="journal article" date="2014" name="Front. Microbiol.">
        <title>High frequency of phylogenetically diverse reductive dehalogenase-homologous genes in deep subseafloor sedimentary metagenomes.</title>
        <authorList>
            <person name="Kawai M."/>
            <person name="Futagami T."/>
            <person name="Toyoda A."/>
            <person name="Takaki Y."/>
            <person name="Nishi S."/>
            <person name="Hori S."/>
            <person name="Arai W."/>
            <person name="Tsubouchi T."/>
            <person name="Morono Y."/>
            <person name="Uchiyama I."/>
            <person name="Ito T."/>
            <person name="Fujiyama A."/>
            <person name="Inagaki F."/>
            <person name="Takami H."/>
        </authorList>
    </citation>
    <scope>NUCLEOTIDE SEQUENCE</scope>
    <source>
        <strain evidence="2">Expedition CK06-06</strain>
    </source>
</reference>
<dbReference type="Gene3D" id="3.30.1180.10">
    <property type="match status" value="1"/>
</dbReference>
<keyword evidence="1" id="KW-0446">Lipid-binding</keyword>
<dbReference type="Pfam" id="PF02645">
    <property type="entry name" value="DegV"/>
    <property type="match status" value="1"/>
</dbReference>
<accession>X1LJ89</accession>
<dbReference type="EMBL" id="BARV01021026">
    <property type="protein sequence ID" value="GAI19432.1"/>
    <property type="molecule type" value="Genomic_DNA"/>
</dbReference>